<evidence type="ECO:0000259" key="3">
    <source>
        <dbReference type="Pfam" id="PF24837"/>
    </source>
</evidence>
<gene>
    <name evidence="4" type="ORF">IW254_000797</name>
</gene>
<dbReference type="RefSeq" id="WP_196824314.1">
    <property type="nucleotide sequence ID" value="NZ_CP046980.1"/>
</dbReference>
<comment type="caution">
    <text evidence="4">The sequence shown here is derived from an EMBL/GenBank/DDBJ whole genome shotgun (WGS) entry which is preliminary data.</text>
</comment>
<name>A0A931GRD3_9CORY</name>
<dbReference type="InterPro" id="IPR056303">
    <property type="entry name" value="AMIN-like"/>
</dbReference>
<dbReference type="AlphaFoldDB" id="A0A931GRD3"/>
<keyword evidence="5" id="KW-1185">Reference proteome</keyword>
<dbReference type="PROSITE" id="PS51257">
    <property type="entry name" value="PROKAR_LIPOPROTEIN"/>
    <property type="match status" value="1"/>
</dbReference>
<evidence type="ECO:0000256" key="1">
    <source>
        <dbReference type="SAM" id="MobiDB-lite"/>
    </source>
</evidence>
<feature type="region of interest" description="Disordered" evidence="1">
    <location>
        <begin position="28"/>
        <end position="82"/>
    </location>
</feature>
<feature type="compositionally biased region" description="Low complexity" evidence="1">
    <location>
        <begin position="28"/>
        <end position="58"/>
    </location>
</feature>
<accession>A0A931GRD3</accession>
<protein>
    <recommendedName>
        <fullName evidence="3">AMIN-like domain-containing protein</fullName>
    </recommendedName>
</protein>
<feature type="compositionally biased region" description="Polar residues" evidence="1">
    <location>
        <begin position="63"/>
        <end position="73"/>
    </location>
</feature>
<evidence type="ECO:0000313" key="5">
    <source>
        <dbReference type="Proteomes" id="UP000658613"/>
    </source>
</evidence>
<evidence type="ECO:0000313" key="4">
    <source>
        <dbReference type="EMBL" id="MBG6121828.1"/>
    </source>
</evidence>
<proteinExistence type="predicted"/>
<sequence>MKHPSRRLTIATLGAAAVVAVATGVTACGSAGDTESNPSTTTVASPSAETETTTVTKTPEQKAASTDSTQKLNGFSAEPTEVFGGPLAQLRTTDIRVGSHAGYDRVVFEFEGTGTPEFHAGYTDQPLQQASGYPVEVPGSAALELMIHGTSLDMSMDAKYGMKKDWGLTSGSITSVVGGGTFEADGQYFIGVDSTRPYKVMVLENPTRLVVDIQK</sequence>
<feature type="chain" id="PRO_5037576081" description="AMIN-like domain-containing protein" evidence="2">
    <location>
        <begin position="28"/>
        <end position="215"/>
    </location>
</feature>
<feature type="signal peptide" evidence="2">
    <location>
        <begin position="1"/>
        <end position="27"/>
    </location>
</feature>
<dbReference type="Proteomes" id="UP000658613">
    <property type="component" value="Unassembled WGS sequence"/>
</dbReference>
<dbReference type="Pfam" id="PF24837">
    <property type="entry name" value="AMIN-like"/>
    <property type="match status" value="1"/>
</dbReference>
<keyword evidence="2" id="KW-0732">Signal</keyword>
<organism evidence="4 5">
    <name type="scientific">Corynebacterium aquatimens</name>
    <dbReference type="NCBI Taxonomy" id="1190508"/>
    <lineage>
        <taxon>Bacteria</taxon>
        <taxon>Bacillati</taxon>
        <taxon>Actinomycetota</taxon>
        <taxon>Actinomycetes</taxon>
        <taxon>Mycobacteriales</taxon>
        <taxon>Corynebacteriaceae</taxon>
        <taxon>Corynebacterium</taxon>
    </lineage>
</organism>
<reference evidence="4" key="1">
    <citation type="submission" date="2020-11" db="EMBL/GenBank/DDBJ databases">
        <title>Sequencing the genomes of 1000 actinobacteria strains.</title>
        <authorList>
            <person name="Klenk H.-P."/>
        </authorList>
    </citation>
    <scope>NUCLEOTIDE SEQUENCE</scope>
    <source>
        <strain evidence="4">DSM 45632</strain>
    </source>
</reference>
<dbReference type="EMBL" id="JADOUE010000001">
    <property type="protein sequence ID" value="MBG6121828.1"/>
    <property type="molecule type" value="Genomic_DNA"/>
</dbReference>
<feature type="domain" description="AMIN-like" evidence="3">
    <location>
        <begin position="92"/>
        <end position="214"/>
    </location>
</feature>
<evidence type="ECO:0000256" key="2">
    <source>
        <dbReference type="SAM" id="SignalP"/>
    </source>
</evidence>